<accession>A0A915J090</accession>
<proteinExistence type="predicted"/>
<dbReference type="AlphaFoldDB" id="A0A915J090"/>
<evidence type="ECO:0000313" key="2">
    <source>
        <dbReference type="WBParaSite" id="nRc.2.0.1.t19107-RA"/>
    </source>
</evidence>
<dbReference type="Proteomes" id="UP000887565">
    <property type="component" value="Unplaced"/>
</dbReference>
<name>A0A915J090_ROMCU</name>
<reference evidence="2" key="1">
    <citation type="submission" date="2022-11" db="UniProtKB">
        <authorList>
            <consortium name="WormBaseParasite"/>
        </authorList>
    </citation>
    <scope>IDENTIFICATION</scope>
</reference>
<dbReference type="WBParaSite" id="nRc.2.0.1.t19107-RA">
    <property type="protein sequence ID" value="nRc.2.0.1.t19107-RA"/>
    <property type="gene ID" value="nRc.2.0.1.g19107"/>
</dbReference>
<organism evidence="1 2">
    <name type="scientific">Romanomermis culicivorax</name>
    <name type="common">Nematode worm</name>
    <dbReference type="NCBI Taxonomy" id="13658"/>
    <lineage>
        <taxon>Eukaryota</taxon>
        <taxon>Metazoa</taxon>
        <taxon>Ecdysozoa</taxon>
        <taxon>Nematoda</taxon>
        <taxon>Enoplea</taxon>
        <taxon>Dorylaimia</taxon>
        <taxon>Mermithida</taxon>
        <taxon>Mermithoidea</taxon>
        <taxon>Mermithidae</taxon>
        <taxon>Romanomermis</taxon>
    </lineage>
</organism>
<sequence>MNACKYRDRVAKIGSFDKFYKRKKRQRVNCNTSRRFNETNDDRRRRRRRILILYDVDDRRRYETFVAPPPHNDGSLPCGECDIVVDGKDALSLDVTAFTVKVAAAPPETNAHSGWLGPQSWLTVDIQVQENQAANEQVENVWTSLSDKGVGTKSASFSNE</sequence>
<evidence type="ECO:0000313" key="1">
    <source>
        <dbReference type="Proteomes" id="UP000887565"/>
    </source>
</evidence>
<keyword evidence="1" id="KW-1185">Reference proteome</keyword>
<protein>
    <submittedName>
        <fullName evidence="2">Uncharacterized protein</fullName>
    </submittedName>
</protein>